<dbReference type="Gene3D" id="3.30.420.40">
    <property type="match status" value="4"/>
</dbReference>
<dbReference type="Pfam" id="PF00022">
    <property type="entry name" value="Actin"/>
    <property type="match status" value="1"/>
</dbReference>
<dbReference type="SUPFAM" id="SSF53067">
    <property type="entry name" value="Actin-like ATPase domain"/>
    <property type="match status" value="2"/>
</dbReference>
<keyword evidence="3" id="KW-1185">Reference proteome</keyword>
<dbReference type="Proteomes" id="UP000076722">
    <property type="component" value="Unassembled WGS sequence"/>
</dbReference>
<gene>
    <name evidence="2" type="ORF">SISNIDRAFT_453279</name>
</gene>
<dbReference type="AlphaFoldDB" id="A0A164VQW7"/>
<sequence length="513" mass="55998">MSAFRDSSIVVLDTGRSSIKAGLGLHELLHAPAIEVLSRVGLRRNASGDLLGSNQDVVHIGETSDSIHRNGFINGHASSSTLPPSERPAKVSDYLVANALEEALAAGEDVAVFWPFAKGTISDWIQAEALWKNVLFKQLGLRRVQNESPVLLTIPPLVSRRMYQRVTQLFFERFNVAGFTLIERPLAQLYAANSLSGVVVDIGEYTTDVTPIVETAILHSARLVVALGSWHCEQYLANILRSNQHVVKALSPPEAPLSADALHALLVTLAHQIWIDGLVKVPSDGEQVRPAEDEGITDIAAVLVAGKERAVIETGMKKRANAKATAAERERAREIEAMDLIQVDFHGQTLTLGKERHRFCEPLFDPFLLGNPALIRSQNGSEEALPLQEAVNYAINSVDIDSRLRLWDGIFVTGDITNHVKGIGAALQSRMTMYVVTNPDMMTEIQPRAVKTLKVPEYFANYREKGDGLASFLGSSLVAKNLFGDPGSLTFVSKTDYTNVGPSIIVDRCPTVL</sequence>
<accession>A0A164VQW7</accession>
<evidence type="ECO:0000313" key="3">
    <source>
        <dbReference type="Proteomes" id="UP000076722"/>
    </source>
</evidence>
<dbReference type="STRING" id="1314777.A0A164VQW7"/>
<dbReference type="InterPro" id="IPR043129">
    <property type="entry name" value="ATPase_NBD"/>
</dbReference>
<comment type="similarity">
    <text evidence="1">Belongs to the actin family.</text>
</comment>
<reference evidence="2 3" key="1">
    <citation type="journal article" date="2016" name="Mol. Biol. Evol.">
        <title>Comparative Genomics of Early-Diverging Mushroom-Forming Fungi Provides Insights into the Origins of Lignocellulose Decay Capabilities.</title>
        <authorList>
            <person name="Nagy L.G."/>
            <person name="Riley R."/>
            <person name="Tritt A."/>
            <person name="Adam C."/>
            <person name="Daum C."/>
            <person name="Floudas D."/>
            <person name="Sun H."/>
            <person name="Yadav J.S."/>
            <person name="Pangilinan J."/>
            <person name="Larsson K.H."/>
            <person name="Matsuura K."/>
            <person name="Barry K."/>
            <person name="Labutti K."/>
            <person name="Kuo R."/>
            <person name="Ohm R.A."/>
            <person name="Bhattacharya S.S."/>
            <person name="Shirouzu T."/>
            <person name="Yoshinaga Y."/>
            <person name="Martin F.M."/>
            <person name="Grigoriev I.V."/>
            <person name="Hibbett D.S."/>
        </authorList>
    </citation>
    <scope>NUCLEOTIDE SEQUENCE [LARGE SCALE GENOMIC DNA]</scope>
    <source>
        <strain evidence="2 3">HHB9708</strain>
    </source>
</reference>
<name>A0A164VQW7_9AGAM</name>
<dbReference type="EMBL" id="KV419404">
    <property type="protein sequence ID" value="KZS94381.1"/>
    <property type="molecule type" value="Genomic_DNA"/>
</dbReference>
<dbReference type="InterPro" id="IPR004000">
    <property type="entry name" value="Actin"/>
</dbReference>
<dbReference type="SMART" id="SM00268">
    <property type="entry name" value="ACTIN"/>
    <property type="match status" value="1"/>
</dbReference>
<proteinExistence type="inferred from homology"/>
<organism evidence="2 3">
    <name type="scientific">Sistotremastrum niveocremeum HHB9708</name>
    <dbReference type="NCBI Taxonomy" id="1314777"/>
    <lineage>
        <taxon>Eukaryota</taxon>
        <taxon>Fungi</taxon>
        <taxon>Dikarya</taxon>
        <taxon>Basidiomycota</taxon>
        <taxon>Agaricomycotina</taxon>
        <taxon>Agaricomycetes</taxon>
        <taxon>Sistotremastrales</taxon>
        <taxon>Sistotremastraceae</taxon>
        <taxon>Sertulicium</taxon>
        <taxon>Sertulicium niveocremeum</taxon>
    </lineage>
</organism>
<evidence type="ECO:0000256" key="1">
    <source>
        <dbReference type="RuleBase" id="RU000487"/>
    </source>
</evidence>
<evidence type="ECO:0000313" key="2">
    <source>
        <dbReference type="EMBL" id="KZS94381.1"/>
    </source>
</evidence>
<dbReference type="Gene3D" id="3.90.640.10">
    <property type="entry name" value="Actin, Chain A, domain 4"/>
    <property type="match status" value="1"/>
</dbReference>
<dbReference type="PANTHER" id="PTHR11937">
    <property type="entry name" value="ACTIN"/>
    <property type="match status" value="1"/>
</dbReference>
<dbReference type="OrthoDB" id="74201at2759"/>
<protein>
    <submittedName>
        <fullName evidence="2">Actin-related protein</fullName>
    </submittedName>
</protein>